<dbReference type="EMBL" id="CAJNOO010000783">
    <property type="protein sequence ID" value="CAF1032575.1"/>
    <property type="molecule type" value="Genomic_DNA"/>
</dbReference>
<dbReference type="SUPFAM" id="SSF81383">
    <property type="entry name" value="F-box domain"/>
    <property type="match status" value="1"/>
</dbReference>
<dbReference type="Proteomes" id="UP000663870">
    <property type="component" value="Unassembled WGS sequence"/>
</dbReference>
<dbReference type="InterPro" id="IPR001810">
    <property type="entry name" value="F-box_dom"/>
</dbReference>
<reference evidence="2" key="1">
    <citation type="submission" date="2021-02" db="EMBL/GenBank/DDBJ databases">
        <authorList>
            <person name="Nowell W R."/>
        </authorList>
    </citation>
    <scope>NUCLEOTIDE SEQUENCE</scope>
</reference>
<dbReference type="PROSITE" id="PS50181">
    <property type="entry name" value="FBOX"/>
    <property type="match status" value="1"/>
</dbReference>
<dbReference type="EMBL" id="CAJNOU010000667">
    <property type="protein sequence ID" value="CAF1060364.1"/>
    <property type="molecule type" value="Genomic_DNA"/>
</dbReference>
<dbReference type="Proteomes" id="UP000663823">
    <property type="component" value="Unassembled WGS sequence"/>
</dbReference>
<evidence type="ECO:0000313" key="7">
    <source>
        <dbReference type="Proteomes" id="UP000663870"/>
    </source>
</evidence>
<organism evidence="2 8">
    <name type="scientific">Rotaria sordida</name>
    <dbReference type="NCBI Taxonomy" id="392033"/>
    <lineage>
        <taxon>Eukaryota</taxon>
        <taxon>Metazoa</taxon>
        <taxon>Spiralia</taxon>
        <taxon>Gnathifera</taxon>
        <taxon>Rotifera</taxon>
        <taxon>Eurotatoria</taxon>
        <taxon>Bdelloidea</taxon>
        <taxon>Philodinida</taxon>
        <taxon>Philodinidae</taxon>
        <taxon>Rotaria</taxon>
    </lineage>
</organism>
<name>A0A814J4U4_9BILA</name>
<evidence type="ECO:0000313" key="4">
    <source>
        <dbReference type="EMBL" id="CAF1098874.1"/>
    </source>
</evidence>
<evidence type="ECO:0000313" key="3">
    <source>
        <dbReference type="EMBL" id="CAF1060364.1"/>
    </source>
</evidence>
<comment type="caution">
    <text evidence="2">The sequence shown here is derived from an EMBL/GenBank/DDBJ whole genome shotgun (WGS) entry which is preliminary data.</text>
</comment>
<dbReference type="EMBL" id="CAJNOH010000664">
    <property type="protein sequence ID" value="CAF1098874.1"/>
    <property type="molecule type" value="Genomic_DNA"/>
</dbReference>
<evidence type="ECO:0000259" key="1">
    <source>
        <dbReference type="PROSITE" id="PS50181"/>
    </source>
</evidence>
<dbReference type="Proteomes" id="UP000663889">
    <property type="component" value="Unassembled WGS sequence"/>
</dbReference>
<dbReference type="Proteomes" id="UP000663882">
    <property type="component" value="Unassembled WGS sequence"/>
</dbReference>
<accession>A0A814J4U4</accession>
<keyword evidence="7" id="KW-1185">Reference proteome</keyword>
<dbReference type="Proteomes" id="UP000663854">
    <property type="component" value="Unassembled WGS sequence"/>
</dbReference>
<dbReference type="AlphaFoldDB" id="A0A814J4U4"/>
<sequence>MNKSNINNLNILDLPDEILLIIFNKLKTVDALYLLVDVNERFHRLVFNSLHIRNIDTTNMVIISYYDRRFSIENNILSKICEKILPRIHHQLTELIVEQNSMKSILLTGNYPQLDSLSLVNFQKEILFQYLTGNSILHHLLTQQIQHLNIDISYDPTLKSSKILSCIFAFILSTCKQLINLNFCQLFYDRKSSICIYKFPLTSCISSTLIKLKVNVATFDDCLYLLDGRLKHLSTLIINVKRISFSLSDNKKKLPELKCFSLNSMEDTLYYDDQIIPLLHRMINLKELTLFLSVLTTSWTYIDGIQLHDQILIYMPQLNKFTFSIITTGVNDGKNIKIDLPSNKDIQRSFIGKGYGQVGSFVYNRKKYIVGTSHVYSLPYQFEYFFRLNNSFQGDIFDTVQCITMIDGRPFEYNLFKRISQCFPLLKELSVINYAPQKTKQHSSILIIFPHLILLNLVKAHVDYAEQFLYDKNTHLPALLDLYIEYKSLVMITNNFTNDTICRNCAKIKKLHTNSFCRTQNFHHYFPLL</sequence>
<gene>
    <name evidence="5" type="ORF">JXQ802_LOCUS29448</name>
    <name evidence="6" type="ORF">OTI717_LOCUS32803</name>
    <name evidence="4" type="ORF">PYM288_LOCUS19564</name>
    <name evidence="2" type="ORF">RFH988_LOCUS15793</name>
    <name evidence="3" type="ORF">SEV965_LOCUS13818</name>
</gene>
<evidence type="ECO:0000313" key="6">
    <source>
        <dbReference type="EMBL" id="CAF4073465.1"/>
    </source>
</evidence>
<protein>
    <recommendedName>
        <fullName evidence="1">F-box domain-containing protein</fullName>
    </recommendedName>
</protein>
<evidence type="ECO:0000313" key="8">
    <source>
        <dbReference type="Proteomes" id="UP000663882"/>
    </source>
</evidence>
<evidence type="ECO:0000313" key="2">
    <source>
        <dbReference type="EMBL" id="CAF1032575.1"/>
    </source>
</evidence>
<proteinExistence type="predicted"/>
<feature type="domain" description="F-box" evidence="1">
    <location>
        <begin position="8"/>
        <end position="55"/>
    </location>
</feature>
<dbReference type="EMBL" id="CAJOAX010010347">
    <property type="protein sequence ID" value="CAF4073465.1"/>
    <property type="molecule type" value="Genomic_DNA"/>
</dbReference>
<dbReference type="EMBL" id="CAJNOL010001155">
    <property type="protein sequence ID" value="CAF1299977.1"/>
    <property type="molecule type" value="Genomic_DNA"/>
</dbReference>
<dbReference type="InterPro" id="IPR036047">
    <property type="entry name" value="F-box-like_dom_sf"/>
</dbReference>
<evidence type="ECO:0000313" key="5">
    <source>
        <dbReference type="EMBL" id="CAF1299977.1"/>
    </source>
</evidence>